<comment type="caution">
    <text evidence="7">The sequence shown here is derived from an EMBL/GenBank/DDBJ whole genome shotgun (WGS) entry which is preliminary data.</text>
</comment>
<accession>A0A2W1LID8</accession>
<proteinExistence type="predicted"/>
<protein>
    <submittedName>
        <fullName evidence="7">ATP synthase subunit I</fullName>
    </submittedName>
</protein>
<dbReference type="OrthoDB" id="2663723at2"/>
<name>A0A2W1LID8_9BACL</name>
<evidence type="ECO:0000256" key="2">
    <source>
        <dbReference type="ARBA" id="ARBA00022475"/>
    </source>
</evidence>
<keyword evidence="4 6" id="KW-1133">Transmembrane helix</keyword>
<gene>
    <name evidence="7" type="ORF">DNH61_00520</name>
</gene>
<organism evidence="7 8">
    <name type="scientific">Paenibacillus sambharensis</name>
    <dbReference type="NCBI Taxonomy" id="1803190"/>
    <lineage>
        <taxon>Bacteria</taxon>
        <taxon>Bacillati</taxon>
        <taxon>Bacillota</taxon>
        <taxon>Bacilli</taxon>
        <taxon>Bacillales</taxon>
        <taxon>Paenibacillaceae</taxon>
        <taxon>Paenibacillus</taxon>
    </lineage>
</organism>
<feature type="transmembrane region" description="Helical" evidence="6">
    <location>
        <begin position="32"/>
        <end position="50"/>
    </location>
</feature>
<keyword evidence="5 6" id="KW-0472">Membrane</keyword>
<dbReference type="Pfam" id="PF03899">
    <property type="entry name" value="ATP-synt_I"/>
    <property type="match status" value="1"/>
</dbReference>
<dbReference type="PANTHER" id="PTHR40035:SF1">
    <property type="entry name" value="ATP SYNTHASE PROTEIN I"/>
    <property type="match status" value="1"/>
</dbReference>
<dbReference type="Proteomes" id="UP000249522">
    <property type="component" value="Unassembled WGS sequence"/>
</dbReference>
<keyword evidence="2" id="KW-1003">Cell membrane</keyword>
<feature type="transmembrane region" description="Helical" evidence="6">
    <location>
        <begin position="94"/>
        <end position="116"/>
    </location>
</feature>
<comment type="subcellular location">
    <subcellularLocation>
        <location evidence="1">Cell membrane</location>
        <topology evidence="1">Multi-pass membrane protein</topology>
    </subcellularLocation>
</comment>
<evidence type="ECO:0000256" key="3">
    <source>
        <dbReference type="ARBA" id="ARBA00022692"/>
    </source>
</evidence>
<keyword evidence="3 6" id="KW-0812">Transmembrane</keyword>
<evidence type="ECO:0000256" key="4">
    <source>
        <dbReference type="ARBA" id="ARBA00022989"/>
    </source>
</evidence>
<dbReference type="PANTHER" id="PTHR40035">
    <property type="entry name" value="ATP SYNTHASE PROTEIN I"/>
    <property type="match status" value="1"/>
</dbReference>
<feature type="transmembrane region" description="Helical" evidence="6">
    <location>
        <begin position="7"/>
        <end position="26"/>
    </location>
</feature>
<dbReference type="InterPro" id="IPR039072">
    <property type="entry name" value="ATP_synth_I_Bacilli"/>
</dbReference>
<evidence type="ECO:0000313" key="7">
    <source>
        <dbReference type="EMBL" id="PZD97780.1"/>
    </source>
</evidence>
<evidence type="ECO:0000256" key="1">
    <source>
        <dbReference type="ARBA" id="ARBA00004651"/>
    </source>
</evidence>
<sequence length="126" mass="13500">MDELLKRAARSALFFMSALCAAWAFAPEGRTVAAGLILGTAASLVNAFLLRRRIELIARLALDNSGRKATLGLASRLATILLAVMVSYRFPEYFALPATLAGCFYVQIAVFFTAVAQNIKGNNGKG</sequence>
<evidence type="ECO:0000313" key="8">
    <source>
        <dbReference type="Proteomes" id="UP000249522"/>
    </source>
</evidence>
<reference evidence="7 8" key="1">
    <citation type="submission" date="2018-06" db="EMBL/GenBank/DDBJ databases">
        <title>Paenibacillus imtechensis sp. nov.</title>
        <authorList>
            <person name="Pinnaka A.K."/>
            <person name="Singh H."/>
            <person name="Kaur M."/>
        </authorList>
    </citation>
    <scope>NUCLEOTIDE SEQUENCE [LARGE SCALE GENOMIC DNA]</scope>
    <source>
        <strain evidence="7 8">SMB1</strain>
    </source>
</reference>
<dbReference type="AlphaFoldDB" id="A0A2W1LID8"/>
<evidence type="ECO:0000256" key="5">
    <source>
        <dbReference type="ARBA" id="ARBA00023136"/>
    </source>
</evidence>
<feature type="transmembrane region" description="Helical" evidence="6">
    <location>
        <begin position="71"/>
        <end position="88"/>
    </location>
</feature>
<evidence type="ECO:0000256" key="6">
    <source>
        <dbReference type="SAM" id="Phobius"/>
    </source>
</evidence>
<dbReference type="InterPro" id="IPR005598">
    <property type="entry name" value="ATP_synth_I"/>
</dbReference>
<keyword evidence="8" id="KW-1185">Reference proteome</keyword>
<dbReference type="GO" id="GO:0005886">
    <property type="term" value="C:plasma membrane"/>
    <property type="evidence" value="ECO:0007669"/>
    <property type="project" value="UniProtKB-SubCell"/>
</dbReference>
<dbReference type="RefSeq" id="WP_111144743.1">
    <property type="nucleotide sequence ID" value="NZ_QKRB01000006.1"/>
</dbReference>
<dbReference type="EMBL" id="QKRB01000006">
    <property type="protein sequence ID" value="PZD97780.1"/>
    <property type="molecule type" value="Genomic_DNA"/>
</dbReference>